<feature type="region of interest" description="Disordered" evidence="2">
    <location>
        <begin position="157"/>
        <end position="176"/>
    </location>
</feature>
<dbReference type="Proteomes" id="UP000812440">
    <property type="component" value="Chromosome 1"/>
</dbReference>
<evidence type="ECO:0000313" key="5">
    <source>
        <dbReference type="Proteomes" id="UP000812440"/>
    </source>
</evidence>
<dbReference type="PANTHER" id="PTHR13382">
    <property type="entry name" value="MITOCHONDRIAL ATP SYNTHASE COUPLING FACTOR B"/>
    <property type="match status" value="1"/>
</dbReference>
<feature type="non-terminal residue" evidence="4">
    <location>
        <position position="532"/>
    </location>
</feature>
<dbReference type="InterPro" id="IPR032675">
    <property type="entry name" value="LRR_dom_sf"/>
</dbReference>
<dbReference type="FunFam" id="1.20.1280.50:FF:000038">
    <property type="entry name" value="F-box/LRR-repeat protein 17 isoform X3"/>
    <property type="match status" value="1"/>
</dbReference>
<evidence type="ECO:0000256" key="1">
    <source>
        <dbReference type="ARBA" id="ARBA00022786"/>
    </source>
</evidence>
<dbReference type="CDD" id="cd22092">
    <property type="entry name" value="F-box_FBXO13"/>
    <property type="match status" value="1"/>
</dbReference>
<dbReference type="SMART" id="SM00367">
    <property type="entry name" value="LRR_CC"/>
    <property type="match status" value="4"/>
</dbReference>
<comment type="caution">
    <text evidence="4">The sequence shown here is derived from an EMBL/GenBank/DDBJ whole genome shotgun (WGS) entry which is preliminary data.</text>
</comment>
<dbReference type="SMART" id="SM00256">
    <property type="entry name" value="FBOX"/>
    <property type="match status" value="1"/>
</dbReference>
<gene>
    <name evidence="4" type="ORF">GDO86_000201</name>
</gene>
<sequence>QNGGNVPEKTILHCSGTESVSSGGFSVVFSPCRASYMGGILCRQCSGQSQVGEEKRYCGDCFLRGPCMLCFIVHSHQQDRSCAHFPVPVRHQEPAPHSASPDLPAARSVAQDCARFLLLCPGELSQWEESSRGVLFTRFLREPGLLHTATDMVCKRKNSGGSHQPDTPCKQPRCAPTEGEHMAQQAADEGQIGNNHVEDGGMAEDGLAVNHPAKDGQTTPFFCKAGQTVYYSTSLAPKMPSVSEGRQASWEGIMAGPVVPHDIIPVVTTLVETRPALPDNMARPAITHCPEDEPCCSALSPSVKALSCKENESLFTLQTPCSPEHDLKTQEKLASETVGPCDALHINQLPSSLLLKIFSNLTLSERCFSASLVCKYWRDLCLDFQFWKQLDLSNRQVKDNLLEEIASRSQNVTEINISDCTSVSDQGVCMVALKCPRLLKYIAYRCKQLSDTSLIALATHCTSLQKVHVGNQDKLTDEALIQLGTRCKELTDLHFGQCYKISDEGMIAIAKGSKKLKKIYMQENKLTRSISV</sequence>
<dbReference type="GO" id="GO:0005737">
    <property type="term" value="C:cytoplasm"/>
    <property type="evidence" value="ECO:0007669"/>
    <property type="project" value="TreeGrafter"/>
</dbReference>
<dbReference type="Gene3D" id="3.80.10.10">
    <property type="entry name" value="Ribonuclease Inhibitor"/>
    <property type="match status" value="1"/>
</dbReference>
<dbReference type="Pfam" id="PF25372">
    <property type="entry name" value="DUF7885"/>
    <property type="match status" value="1"/>
</dbReference>
<name>A0A8T2K8F0_9PIPI</name>
<dbReference type="Gene3D" id="1.20.1280.50">
    <property type="match status" value="1"/>
</dbReference>
<dbReference type="InterPro" id="IPR006553">
    <property type="entry name" value="Leu-rich_rpt_Cys-con_subtyp"/>
</dbReference>
<organism evidence="4 5">
    <name type="scientific">Hymenochirus boettgeri</name>
    <name type="common">Congo dwarf clawed frog</name>
    <dbReference type="NCBI Taxonomy" id="247094"/>
    <lineage>
        <taxon>Eukaryota</taxon>
        <taxon>Metazoa</taxon>
        <taxon>Chordata</taxon>
        <taxon>Craniata</taxon>
        <taxon>Vertebrata</taxon>
        <taxon>Euteleostomi</taxon>
        <taxon>Amphibia</taxon>
        <taxon>Batrachia</taxon>
        <taxon>Anura</taxon>
        <taxon>Pipoidea</taxon>
        <taxon>Pipidae</taxon>
        <taxon>Pipinae</taxon>
        <taxon>Hymenochirus</taxon>
    </lineage>
</organism>
<proteinExistence type="predicted"/>
<accession>A0A8T2K8F0</accession>
<keyword evidence="5" id="KW-1185">Reference proteome</keyword>
<dbReference type="OrthoDB" id="550575at2759"/>
<dbReference type="AlphaFoldDB" id="A0A8T2K8F0"/>
<reference evidence="4" key="1">
    <citation type="thesis" date="2020" institute="ProQuest LLC" country="789 East Eisenhower Parkway, Ann Arbor, MI, USA">
        <title>Comparative Genomics and Chromosome Evolution.</title>
        <authorList>
            <person name="Mudd A.B."/>
        </authorList>
    </citation>
    <scope>NUCLEOTIDE SEQUENCE</scope>
    <source>
        <strain evidence="4">Female2</strain>
        <tissue evidence="4">Blood</tissue>
    </source>
</reference>
<dbReference type="InterPro" id="IPR001810">
    <property type="entry name" value="F-box_dom"/>
</dbReference>
<dbReference type="PROSITE" id="PS50181">
    <property type="entry name" value="FBOX"/>
    <property type="match status" value="1"/>
</dbReference>
<dbReference type="Pfam" id="PF12937">
    <property type="entry name" value="F-box-like"/>
    <property type="match status" value="1"/>
</dbReference>
<dbReference type="InterPro" id="IPR050648">
    <property type="entry name" value="F-box_LRR-repeat"/>
</dbReference>
<evidence type="ECO:0000259" key="3">
    <source>
        <dbReference type="PROSITE" id="PS50181"/>
    </source>
</evidence>
<dbReference type="PANTHER" id="PTHR13382:SF72">
    <property type="entry name" value="F-BOX AND LEUCINE-RICH REPEAT PROTEIN 17"/>
    <property type="match status" value="1"/>
</dbReference>
<evidence type="ECO:0000313" key="4">
    <source>
        <dbReference type="EMBL" id="KAG8453479.1"/>
    </source>
</evidence>
<dbReference type="SUPFAM" id="SSF52047">
    <property type="entry name" value="RNI-like"/>
    <property type="match status" value="1"/>
</dbReference>
<feature type="domain" description="F-box" evidence="3">
    <location>
        <begin position="343"/>
        <end position="390"/>
    </location>
</feature>
<dbReference type="InterPro" id="IPR036047">
    <property type="entry name" value="F-box-like_dom_sf"/>
</dbReference>
<evidence type="ECO:0000256" key="2">
    <source>
        <dbReference type="SAM" id="MobiDB-lite"/>
    </source>
</evidence>
<dbReference type="InterPro" id="IPR057207">
    <property type="entry name" value="FBXL15_LRR"/>
</dbReference>
<protein>
    <recommendedName>
        <fullName evidence="3">F-box domain-containing protein</fullName>
    </recommendedName>
</protein>
<dbReference type="SUPFAM" id="SSF81383">
    <property type="entry name" value="F-box domain"/>
    <property type="match status" value="1"/>
</dbReference>
<keyword evidence="1" id="KW-0833">Ubl conjugation pathway</keyword>
<dbReference type="EMBL" id="JAACNH010000001">
    <property type="protein sequence ID" value="KAG8453479.1"/>
    <property type="molecule type" value="Genomic_DNA"/>
</dbReference>